<dbReference type="EMBL" id="VSSQ01023692">
    <property type="protein sequence ID" value="MPM70785.1"/>
    <property type="molecule type" value="Genomic_DNA"/>
</dbReference>
<feature type="domain" description="4Fe-4S ferredoxin-type" evidence="1">
    <location>
        <begin position="4"/>
        <end position="33"/>
    </location>
</feature>
<protein>
    <recommendedName>
        <fullName evidence="1">4Fe-4S ferredoxin-type domain-containing protein</fullName>
    </recommendedName>
</protein>
<comment type="caution">
    <text evidence="2">The sequence shown here is derived from an EMBL/GenBank/DDBJ whole genome shotgun (WGS) entry which is preliminary data.</text>
</comment>
<organism evidence="2">
    <name type="scientific">bioreactor metagenome</name>
    <dbReference type="NCBI Taxonomy" id="1076179"/>
    <lineage>
        <taxon>unclassified sequences</taxon>
        <taxon>metagenomes</taxon>
        <taxon>ecological metagenomes</taxon>
    </lineage>
</organism>
<evidence type="ECO:0000259" key="1">
    <source>
        <dbReference type="PROSITE" id="PS51379"/>
    </source>
</evidence>
<name>A0A645BZU2_9ZZZZ</name>
<evidence type="ECO:0000313" key="2">
    <source>
        <dbReference type="EMBL" id="MPM70785.1"/>
    </source>
</evidence>
<dbReference type="AlphaFoldDB" id="A0A645BZU2"/>
<dbReference type="Gene3D" id="3.30.70.20">
    <property type="match status" value="1"/>
</dbReference>
<feature type="domain" description="4Fe-4S ferredoxin-type" evidence="1">
    <location>
        <begin position="41"/>
        <end position="71"/>
    </location>
</feature>
<dbReference type="InterPro" id="IPR052977">
    <property type="entry name" value="Polyferredoxin-like_ET"/>
</dbReference>
<dbReference type="Pfam" id="PF12838">
    <property type="entry name" value="Fer4_7"/>
    <property type="match status" value="1"/>
</dbReference>
<sequence length="72" mass="7764">MAKFTLSFNKEYCKGCELCVAACPKNLLALDKDASNEAGYYPAGITDQEACIGCQSCARMCPDCVITITKND</sequence>
<dbReference type="PANTHER" id="PTHR43193">
    <property type="match status" value="1"/>
</dbReference>
<reference evidence="2" key="1">
    <citation type="submission" date="2019-08" db="EMBL/GenBank/DDBJ databases">
        <authorList>
            <person name="Kucharzyk K."/>
            <person name="Murdoch R.W."/>
            <person name="Higgins S."/>
            <person name="Loffler F."/>
        </authorList>
    </citation>
    <scope>NUCLEOTIDE SEQUENCE</scope>
</reference>
<accession>A0A645BZU2</accession>
<dbReference type="SUPFAM" id="SSF54862">
    <property type="entry name" value="4Fe-4S ferredoxins"/>
    <property type="match status" value="1"/>
</dbReference>
<dbReference type="InterPro" id="IPR017896">
    <property type="entry name" value="4Fe4S_Fe-S-bd"/>
</dbReference>
<dbReference type="PROSITE" id="PS51379">
    <property type="entry name" value="4FE4S_FER_2"/>
    <property type="match status" value="2"/>
</dbReference>
<dbReference type="InterPro" id="IPR017900">
    <property type="entry name" value="4Fe4S_Fe_S_CS"/>
</dbReference>
<dbReference type="PANTHER" id="PTHR43193:SF2">
    <property type="entry name" value="POLYFERREDOXIN PROTEIN FWDF"/>
    <property type="match status" value="1"/>
</dbReference>
<proteinExistence type="predicted"/>
<dbReference type="PROSITE" id="PS00198">
    <property type="entry name" value="4FE4S_FER_1"/>
    <property type="match status" value="2"/>
</dbReference>
<gene>
    <name evidence="2" type="ORF">SDC9_117745</name>
</gene>